<accession>A0A816L3C3</accession>
<feature type="domain" description="Rho-GAP" evidence="4">
    <location>
        <begin position="561"/>
        <end position="758"/>
    </location>
</feature>
<dbReference type="Proteomes" id="UP000663855">
    <property type="component" value="Unassembled WGS sequence"/>
</dbReference>
<keyword evidence="2" id="KW-0597">Phosphoprotein</keyword>
<reference evidence="7" key="1">
    <citation type="submission" date="2021-02" db="EMBL/GenBank/DDBJ databases">
        <authorList>
            <person name="Nowell W R."/>
        </authorList>
    </citation>
    <scope>NUCLEOTIDE SEQUENCE</scope>
</reference>
<dbReference type="GO" id="GO:0035023">
    <property type="term" value="P:regulation of Rho protein signal transduction"/>
    <property type="evidence" value="ECO:0007669"/>
    <property type="project" value="TreeGrafter"/>
</dbReference>
<evidence type="ECO:0000259" key="5">
    <source>
        <dbReference type="PROSITE" id="PS50848"/>
    </source>
</evidence>
<protein>
    <submittedName>
        <fullName evidence="7">Uncharacterized protein</fullName>
    </submittedName>
</protein>
<dbReference type="Gene3D" id="1.10.555.10">
    <property type="entry name" value="Rho GTPase activation protein"/>
    <property type="match status" value="1"/>
</dbReference>
<dbReference type="GO" id="GO:0005096">
    <property type="term" value="F:GTPase activator activity"/>
    <property type="evidence" value="ECO:0007669"/>
    <property type="project" value="UniProtKB-KW"/>
</dbReference>
<comment type="caution">
    <text evidence="7">The sequence shown here is derived from an EMBL/GenBank/DDBJ whole genome shotgun (WGS) entry which is preliminary data.</text>
</comment>
<evidence type="ECO:0000313" key="10">
    <source>
        <dbReference type="Proteomes" id="UP000663824"/>
    </source>
</evidence>
<dbReference type="Proteomes" id="UP000663856">
    <property type="component" value="Unassembled WGS sequence"/>
</dbReference>
<dbReference type="Proteomes" id="UP000663824">
    <property type="component" value="Unassembled WGS sequence"/>
</dbReference>
<dbReference type="InterPro" id="IPR008936">
    <property type="entry name" value="Rho_GTPase_activation_prot"/>
</dbReference>
<dbReference type="InterPro" id="IPR002913">
    <property type="entry name" value="START_lipid-bd_dom"/>
</dbReference>
<evidence type="ECO:0000259" key="4">
    <source>
        <dbReference type="PROSITE" id="PS50238"/>
    </source>
</evidence>
<dbReference type="Pfam" id="PF00620">
    <property type="entry name" value="RhoGAP"/>
    <property type="match status" value="1"/>
</dbReference>
<evidence type="ECO:0000256" key="1">
    <source>
        <dbReference type="ARBA" id="ARBA00022468"/>
    </source>
</evidence>
<keyword evidence="1" id="KW-0343">GTPase activation</keyword>
<feature type="region of interest" description="Disordered" evidence="3">
    <location>
        <begin position="320"/>
        <end position="352"/>
    </location>
</feature>
<dbReference type="PANTHER" id="PTHR12659:SF7">
    <property type="entry name" value="CROSSVEINLESS C, ISOFORM C"/>
    <property type="match status" value="1"/>
</dbReference>
<dbReference type="SUPFAM" id="SSF55961">
    <property type="entry name" value="Bet v1-like"/>
    <property type="match status" value="1"/>
</dbReference>
<dbReference type="EMBL" id="CAJNOV010012466">
    <property type="protein sequence ID" value="CAF1488421.1"/>
    <property type="molecule type" value="Genomic_DNA"/>
</dbReference>
<dbReference type="GO" id="GO:0008289">
    <property type="term" value="F:lipid binding"/>
    <property type="evidence" value="ECO:0007669"/>
    <property type="project" value="InterPro"/>
</dbReference>
<dbReference type="PROSITE" id="PS50238">
    <property type="entry name" value="RHOGAP"/>
    <property type="match status" value="1"/>
</dbReference>
<organism evidence="7 10">
    <name type="scientific">Rotaria magnacalcarata</name>
    <dbReference type="NCBI Taxonomy" id="392030"/>
    <lineage>
        <taxon>Eukaryota</taxon>
        <taxon>Metazoa</taxon>
        <taxon>Spiralia</taxon>
        <taxon>Gnathifera</taxon>
        <taxon>Rotifera</taxon>
        <taxon>Eurotatoria</taxon>
        <taxon>Bdelloidea</taxon>
        <taxon>Philodinida</taxon>
        <taxon>Philodinidae</taxon>
        <taxon>Rotaria</taxon>
    </lineage>
</organism>
<gene>
    <name evidence="6" type="ORF">CJN711_LOCUS26574</name>
    <name evidence="7" type="ORF">MBJ925_LOCUS2939</name>
    <name evidence="8" type="ORF">WKI299_LOCUS29890</name>
    <name evidence="9" type="ORF">XDN619_LOCUS34149</name>
</gene>
<evidence type="ECO:0000256" key="3">
    <source>
        <dbReference type="SAM" id="MobiDB-lite"/>
    </source>
</evidence>
<dbReference type="SUPFAM" id="SSF48350">
    <property type="entry name" value="GTPase activation domain, GAP"/>
    <property type="match status" value="1"/>
</dbReference>
<proteinExistence type="predicted"/>
<dbReference type="GO" id="GO:0030036">
    <property type="term" value="P:actin cytoskeleton organization"/>
    <property type="evidence" value="ECO:0007669"/>
    <property type="project" value="TreeGrafter"/>
</dbReference>
<feature type="region of interest" description="Disordered" evidence="3">
    <location>
        <begin position="252"/>
        <end position="282"/>
    </location>
</feature>
<dbReference type="InterPro" id="IPR000198">
    <property type="entry name" value="RhoGAP_dom"/>
</dbReference>
<name>A0A816L3C3_9BILA</name>
<feature type="compositionally biased region" description="Polar residues" evidence="3">
    <location>
        <begin position="320"/>
        <end position="338"/>
    </location>
</feature>
<feature type="domain" description="START" evidence="5">
    <location>
        <begin position="886"/>
        <end position="998"/>
    </location>
</feature>
<evidence type="ECO:0000313" key="6">
    <source>
        <dbReference type="EMBL" id="CAF1488421.1"/>
    </source>
</evidence>
<dbReference type="Proteomes" id="UP000663887">
    <property type="component" value="Unassembled WGS sequence"/>
</dbReference>
<dbReference type="Pfam" id="PF01852">
    <property type="entry name" value="START"/>
    <property type="match status" value="1"/>
</dbReference>
<evidence type="ECO:0000313" key="9">
    <source>
        <dbReference type="EMBL" id="CAF2227761.1"/>
    </source>
</evidence>
<dbReference type="Gene3D" id="3.30.530.20">
    <property type="match status" value="1"/>
</dbReference>
<dbReference type="GO" id="GO:0007165">
    <property type="term" value="P:signal transduction"/>
    <property type="evidence" value="ECO:0007669"/>
    <property type="project" value="InterPro"/>
</dbReference>
<evidence type="ECO:0000313" key="8">
    <source>
        <dbReference type="EMBL" id="CAF2148838.1"/>
    </source>
</evidence>
<dbReference type="AlphaFoldDB" id="A0A816L3C3"/>
<dbReference type="EMBL" id="CAJNRF010013420">
    <property type="protein sequence ID" value="CAF2148838.1"/>
    <property type="molecule type" value="Genomic_DNA"/>
</dbReference>
<dbReference type="InterPro" id="IPR023393">
    <property type="entry name" value="START-like_dom_sf"/>
</dbReference>
<dbReference type="PROSITE" id="PS50848">
    <property type="entry name" value="START"/>
    <property type="match status" value="1"/>
</dbReference>
<evidence type="ECO:0000313" key="7">
    <source>
        <dbReference type="EMBL" id="CAF1923793.1"/>
    </source>
</evidence>
<feature type="compositionally biased region" description="Polar residues" evidence="3">
    <location>
        <begin position="268"/>
        <end position="282"/>
    </location>
</feature>
<sequence length="1025" mass="117036">MNSNSLNKTLVGSMKCTRSSSPTIISSKHKTNSLLTSCCGCSCTREQSKSIDKYRQSDNRTTTPKEDTKCDVHRGFFKRIQYFKGLKMNFYNNKYLYMKVRCFVCLFVVNLAQKRQSTARKQQLAAAATISATRSTSPISNGHSIIEPERLLNDSDEHSSNIISASSSQDRNESFINNNYSHHPMRNAQSIPLLLNRHDNITTRINSIPYGIRGLNNGIDSYSFTDIEATSSINDNENDRRKRIKSIIKKHQSISTDLTRQTDDDLQSGTPNSLPSRDLSSVATNLSSYSTQSLLRRLIDKAQVLNEYYNDVCTKTAVETSVSPTRKRSLSPSTNSLLGRNGVTPRSLLHRDQSCESIRKSRRQRRSLNDNMSADSSRFNLYADEDNVLRELISFNNDIDLILSRLEMEGENIQQTNNSNDNQERCYSSSTQILLDDNDQESTVSKLDDLKNLIQQANIYPSDDSGLAVSPQINDREETDQTNLQLNEVITMRTNTNEINIHLLLSNDINRLREAALSKLLKLTQQNCNHDTMHNHETITLAKLNKLPKSITWKGKRVFGVPLRVYQQTTGQILPVAITNALQYVRMNAGKCEGLFRKPGVKSKIDRLRSQIETTNDFSGESLETIKFDEYQPFVVADVIRQYFRELPECLMPPSITRLLCDLLKCVSQEEQLLAIRYTFLLLPDETRDVLETILRFLLDVSIRSGNSQTTCRSLARIFVPSVFQSYHDMHTTTSKVLWWKWKKDKLDAIQQESERLTLEHCLMTMILNVDLLCRVPSSVTDELKLPTARKTKRLDDLVRTACNGEFHMKKYIAKDSEQFLQRLSNTKFKNIPTNLDSVHVAIHKPSSLDCDKDEINLPMWKCSIDIPNTNVKQVSQRILHERYLWDNHFAESRTVEKIDDDKEIVQYVLNFLDLVPVRSFCEFRFSKKIASRSIPDTNAMLISAVSIDHLQNHFLPGSIGVTKDMHYYITPSTTQPGYTTVIQVASVDFSGRSSQWYENVFGCLLAHNLISLRDTFTNSKIAKV</sequence>
<dbReference type="SMART" id="SM00324">
    <property type="entry name" value="RhoGAP"/>
    <property type="match status" value="1"/>
</dbReference>
<dbReference type="EMBL" id="CAJNRG010017456">
    <property type="protein sequence ID" value="CAF2227761.1"/>
    <property type="molecule type" value="Genomic_DNA"/>
</dbReference>
<dbReference type="PANTHER" id="PTHR12659">
    <property type="entry name" value="RHO-TYPE GTPASE ACTIVATING PROTEIN"/>
    <property type="match status" value="1"/>
</dbReference>
<evidence type="ECO:0000256" key="2">
    <source>
        <dbReference type="ARBA" id="ARBA00022553"/>
    </source>
</evidence>
<dbReference type="EMBL" id="CAJNRE010000184">
    <property type="protein sequence ID" value="CAF1923793.1"/>
    <property type="molecule type" value="Genomic_DNA"/>
</dbReference>